<feature type="transmembrane region" description="Helical" evidence="1">
    <location>
        <begin position="16"/>
        <end position="37"/>
    </location>
</feature>
<organism evidence="2">
    <name type="scientific">Siphoviridae sp. ctnpt50</name>
    <dbReference type="NCBI Taxonomy" id="2827941"/>
    <lineage>
        <taxon>Viruses</taxon>
        <taxon>Duplodnaviria</taxon>
        <taxon>Heunggongvirae</taxon>
        <taxon>Uroviricota</taxon>
        <taxon>Caudoviricetes</taxon>
    </lineage>
</organism>
<keyword evidence="1" id="KW-0472">Membrane</keyword>
<keyword evidence="1" id="KW-0812">Transmembrane</keyword>
<evidence type="ECO:0000256" key="1">
    <source>
        <dbReference type="SAM" id="Phobius"/>
    </source>
</evidence>
<keyword evidence="1" id="KW-1133">Transmembrane helix</keyword>
<sequence>MPVFLPFLQPSFFEKLIFGIGTSSRLGVGLILVNYIIS</sequence>
<accession>A0A8S5SE82</accession>
<evidence type="ECO:0000313" key="2">
    <source>
        <dbReference type="EMBL" id="DAF49007.1"/>
    </source>
</evidence>
<dbReference type="EMBL" id="BK032577">
    <property type="protein sequence ID" value="DAF49007.1"/>
    <property type="molecule type" value="Genomic_DNA"/>
</dbReference>
<proteinExistence type="predicted"/>
<protein>
    <submittedName>
        <fullName evidence="2">Uncharacterized protein</fullName>
    </submittedName>
</protein>
<reference evidence="2" key="1">
    <citation type="journal article" date="2021" name="Proc. Natl. Acad. Sci. U.S.A.">
        <title>A Catalog of Tens of Thousands of Viruses from Human Metagenomes Reveals Hidden Associations with Chronic Diseases.</title>
        <authorList>
            <person name="Tisza M.J."/>
            <person name="Buck C.B."/>
        </authorList>
    </citation>
    <scope>NUCLEOTIDE SEQUENCE</scope>
    <source>
        <strain evidence="2">Ctnpt50</strain>
    </source>
</reference>
<name>A0A8S5SE82_9CAUD</name>